<evidence type="ECO:0000313" key="1">
    <source>
        <dbReference type="EMBL" id="OJZ79474.1"/>
    </source>
</evidence>
<dbReference type="VEuPathDB" id="FungiDB:ASPFODRAFT_55183"/>
<accession>A0A1M3SY83</accession>
<gene>
    <name evidence="1" type="ORF">ASPFODRAFT_55183</name>
</gene>
<proteinExistence type="predicted"/>
<sequence>KPMIPSKRRRGFSRAGMFILRNAFPTNNSQKILPSPGLVVLAVVVIGTCQFSEHTP</sequence>
<dbReference type="Proteomes" id="UP000184063">
    <property type="component" value="Unassembled WGS sequence"/>
</dbReference>
<reference evidence="2" key="1">
    <citation type="journal article" date="2017" name="Genome Biol.">
        <title>Comparative genomics reveals high biological diversity and specific adaptations in the industrially and medically important fungal genus Aspergillus.</title>
        <authorList>
            <person name="de Vries R.P."/>
            <person name="Riley R."/>
            <person name="Wiebenga A."/>
            <person name="Aguilar-Osorio G."/>
            <person name="Amillis S."/>
            <person name="Uchima C.A."/>
            <person name="Anderluh G."/>
            <person name="Asadollahi M."/>
            <person name="Askin M."/>
            <person name="Barry K."/>
            <person name="Battaglia E."/>
            <person name="Bayram O."/>
            <person name="Benocci T."/>
            <person name="Braus-Stromeyer S.A."/>
            <person name="Caldana C."/>
            <person name="Canovas D."/>
            <person name="Cerqueira G.C."/>
            <person name="Chen F."/>
            <person name="Chen W."/>
            <person name="Choi C."/>
            <person name="Clum A."/>
            <person name="Dos Santos R.A."/>
            <person name="Damasio A.R."/>
            <person name="Diallinas G."/>
            <person name="Emri T."/>
            <person name="Fekete E."/>
            <person name="Flipphi M."/>
            <person name="Freyberg S."/>
            <person name="Gallo A."/>
            <person name="Gournas C."/>
            <person name="Habgood R."/>
            <person name="Hainaut M."/>
            <person name="Harispe M.L."/>
            <person name="Henrissat B."/>
            <person name="Hilden K.S."/>
            <person name="Hope R."/>
            <person name="Hossain A."/>
            <person name="Karabika E."/>
            <person name="Karaffa L."/>
            <person name="Karanyi Z."/>
            <person name="Krasevec N."/>
            <person name="Kuo A."/>
            <person name="Kusch H."/>
            <person name="LaButti K."/>
            <person name="Lagendijk E.L."/>
            <person name="Lapidus A."/>
            <person name="Levasseur A."/>
            <person name="Lindquist E."/>
            <person name="Lipzen A."/>
            <person name="Logrieco A.F."/>
            <person name="MacCabe A."/>
            <person name="Maekelae M.R."/>
            <person name="Malavazi I."/>
            <person name="Melin P."/>
            <person name="Meyer V."/>
            <person name="Mielnichuk N."/>
            <person name="Miskei M."/>
            <person name="Molnar A.P."/>
            <person name="Mule G."/>
            <person name="Ngan C.Y."/>
            <person name="Orejas M."/>
            <person name="Orosz E."/>
            <person name="Ouedraogo J.P."/>
            <person name="Overkamp K.M."/>
            <person name="Park H.-S."/>
            <person name="Perrone G."/>
            <person name="Piumi F."/>
            <person name="Punt P.J."/>
            <person name="Ram A.F."/>
            <person name="Ramon A."/>
            <person name="Rauscher S."/>
            <person name="Record E."/>
            <person name="Riano-Pachon D.M."/>
            <person name="Robert V."/>
            <person name="Roehrig J."/>
            <person name="Ruller R."/>
            <person name="Salamov A."/>
            <person name="Salih N.S."/>
            <person name="Samson R.A."/>
            <person name="Sandor E."/>
            <person name="Sanguinetti M."/>
            <person name="Schuetze T."/>
            <person name="Sepcic K."/>
            <person name="Shelest E."/>
            <person name="Sherlock G."/>
            <person name="Sophianopoulou V."/>
            <person name="Squina F.M."/>
            <person name="Sun H."/>
            <person name="Susca A."/>
            <person name="Todd R.B."/>
            <person name="Tsang A."/>
            <person name="Unkles S.E."/>
            <person name="van de Wiele N."/>
            <person name="van Rossen-Uffink D."/>
            <person name="Oliveira J.V."/>
            <person name="Vesth T.C."/>
            <person name="Visser J."/>
            <person name="Yu J.-H."/>
            <person name="Zhou M."/>
            <person name="Andersen M.R."/>
            <person name="Archer D.B."/>
            <person name="Baker S.E."/>
            <person name="Benoit I."/>
            <person name="Brakhage A.A."/>
            <person name="Braus G.H."/>
            <person name="Fischer R."/>
            <person name="Frisvad J.C."/>
            <person name="Goldman G.H."/>
            <person name="Houbraken J."/>
            <person name="Oakley B."/>
            <person name="Pocsi I."/>
            <person name="Scazzocchio C."/>
            <person name="Seiboth B."/>
            <person name="vanKuyk P.A."/>
            <person name="Wortman J."/>
            <person name="Dyer P.S."/>
            <person name="Grigoriev I.V."/>
        </authorList>
    </citation>
    <scope>NUCLEOTIDE SEQUENCE [LARGE SCALE GENOMIC DNA]</scope>
    <source>
        <strain evidence="2">CBS 106.47</strain>
    </source>
</reference>
<dbReference type="AlphaFoldDB" id="A0A1M3SY83"/>
<dbReference type="EMBL" id="KV878329">
    <property type="protein sequence ID" value="OJZ79474.1"/>
    <property type="molecule type" value="Genomic_DNA"/>
</dbReference>
<feature type="non-terminal residue" evidence="1">
    <location>
        <position position="1"/>
    </location>
</feature>
<name>A0A1M3SY83_ASPLC</name>
<protein>
    <submittedName>
        <fullName evidence="1">Uncharacterized protein</fullName>
    </submittedName>
</protein>
<evidence type="ECO:0000313" key="2">
    <source>
        <dbReference type="Proteomes" id="UP000184063"/>
    </source>
</evidence>
<organism evidence="1 2">
    <name type="scientific">Aspergillus luchuensis (strain CBS 106.47)</name>
    <dbReference type="NCBI Taxonomy" id="1137211"/>
    <lineage>
        <taxon>Eukaryota</taxon>
        <taxon>Fungi</taxon>
        <taxon>Dikarya</taxon>
        <taxon>Ascomycota</taxon>
        <taxon>Pezizomycotina</taxon>
        <taxon>Eurotiomycetes</taxon>
        <taxon>Eurotiomycetidae</taxon>
        <taxon>Eurotiales</taxon>
        <taxon>Aspergillaceae</taxon>
        <taxon>Aspergillus</taxon>
        <taxon>Aspergillus subgen. Circumdati</taxon>
    </lineage>
</organism>